<dbReference type="PANTHER" id="PTHR40730">
    <property type="entry name" value="TRANSCRIPTIONAL REGULATOR PROTEIN-LIKE PROTEIN"/>
    <property type="match status" value="1"/>
</dbReference>
<protein>
    <recommendedName>
        <fullName evidence="3">Rubrerythrin diiron-binding domain-containing protein</fullName>
    </recommendedName>
</protein>
<dbReference type="AlphaFoldDB" id="A0A7C4I3S2"/>
<dbReference type="CDD" id="cd00657">
    <property type="entry name" value="Ferritin_like"/>
    <property type="match status" value="1"/>
</dbReference>
<evidence type="ECO:0000313" key="1">
    <source>
        <dbReference type="EMBL" id="HGL41126.1"/>
    </source>
</evidence>
<proteinExistence type="predicted"/>
<dbReference type="PANTHER" id="PTHR40730:SF3">
    <property type="entry name" value="HTH CRO_C1-TYPE DOMAIN-CONTAINING PROTEIN"/>
    <property type="match status" value="1"/>
</dbReference>
<reference evidence="2" key="1">
    <citation type="journal article" date="2020" name="mSystems">
        <title>Genome- and Community-Level Interaction Insights into Carbon Utilization and Element Cycling Functions of Hydrothermarchaeota in Hydrothermal Sediment.</title>
        <authorList>
            <person name="Zhou Z."/>
            <person name="Liu Y."/>
            <person name="Xu W."/>
            <person name="Pan J."/>
            <person name="Luo Z.H."/>
            <person name="Li M."/>
        </authorList>
    </citation>
    <scope>NUCLEOTIDE SEQUENCE [LARGE SCALE GENOMIC DNA]</scope>
    <source>
        <strain evidence="2">SpSt-613</strain>
        <strain evidence="1">SpSt-669</strain>
    </source>
</reference>
<evidence type="ECO:0000313" key="2">
    <source>
        <dbReference type="EMBL" id="HGN90553.1"/>
    </source>
</evidence>
<sequence length="247" mass="27732">MKIPKTEELIPLLRAMVATELVTTYGLKKAEVARLLSITPQAVTQYVKGVRAGGRQTALSQQRLKEMVREFAGKIAFRQRPATETELLDLAYEVLMMLGKPSPDREALPEEAKSQALRVLRNRLAAEQEAAELFLNEAIKAKDEMVSLLFRQIASDSIRHADIVHTTISAIEKNFTGSILPDPERLQMLRQHEEKSHAQGFEAVKQLLKNDVLKILLDSIEADEAKHDMIIEKLAELSGRQLRQSAS</sequence>
<dbReference type="InterPro" id="IPR009078">
    <property type="entry name" value="Ferritin-like_SF"/>
</dbReference>
<organism evidence="2">
    <name type="scientific">Caldiarchaeum subterraneum</name>
    <dbReference type="NCBI Taxonomy" id="311458"/>
    <lineage>
        <taxon>Archaea</taxon>
        <taxon>Nitrososphaerota</taxon>
        <taxon>Candidatus Caldarchaeales</taxon>
        <taxon>Candidatus Caldarchaeaceae</taxon>
        <taxon>Candidatus Caldarchaeum</taxon>
    </lineage>
</organism>
<gene>
    <name evidence="2" type="ORF">ENT82_05435</name>
    <name evidence="1" type="ORF">ENU43_05635</name>
</gene>
<dbReference type="EMBL" id="DTAD01000059">
    <property type="protein sequence ID" value="HGN90553.1"/>
    <property type="molecule type" value="Genomic_DNA"/>
</dbReference>
<comment type="caution">
    <text evidence="2">The sequence shown here is derived from an EMBL/GenBank/DDBJ whole genome shotgun (WGS) entry which is preliminary data.</text>
</comment>
<evidence type="ECO:0008006" key="3">
    <source>
        <dbReference type="Google" id="ProtNLM"/>
    </source>
</evidence>
<name>A0A7C4I3S2_CALS0</name>
<dbReference type="EMBL" id="DTCM01000073">
    <property type="protein sequence ID" value="HGL41126.1"/>
    <property type="molecule type" value="Genomic_DNA"/>
</dbReference>
<accession>A0A7C4I3S2</accession>
<dbReference type="SUPFAM" id="SSF47240">
    <property type="entry name" value="Ferritin-like"/>
    <property type="match status" value="1"/>
</dbReference>